<dbReference type="InterPro" id="IPR027373">
    <property type="entry name" value="RHH_dom"/>
</dbReference>
<dbReference type="Pfam" id="PF13467">
    <property type="entry name" value="RHH_4"/>
    <property type="match status" value="1"/>
</dbReference>
<sequence>MVSRNVTIAGHRTSCRLEPFMWDSLHDICNRERLSIHSLCTRINERKDANTSLTAAIRVFALAYFRAAATEEGHHRVSHGQGDPFVQTPFAPTSFPPAPANEE</sequence>
<evidence type="ECO:0000313" key="4">
    <source>
        <dbReference type="Proteomes" id="UP000019486"/>
    </source>
</evidence>
<dbReference type="AlphaFoldDB" id="W9GY44"/>
<dbReference type="Gene3D" id="1.10.3990.20">
    <property type="entry name" value="protein bp1543"/>
    <property type="match status" value="1"/>
</dbReference>
<dbReference type="InterPro" id="IPR038268">
    <property type="entry name" value="RHH_sf"/>
</dbReference>
<reference evidence="3 4" key="1">
    <citation type="submission" date="2013-08" db="EMBL/GenBank/DDBJ databases">
        <title>The genome sequence of Skermanella stibiiresistens.</title>
        <authorList>
            <person name="Zhu W."/>
            <person name="Wang G."/>
        </authorList>
    </citation>
    <scope>NUCLEOTIDE SEQUENCE [LARGE SCALE GENOMIC DNA]</scope>
    <source>
        <strain evidence="3 4">SB22</strain>
    </source>
</reference>
<evidence type="ECO:0000256" key="1">
    <source>
        <dbReference type="SAM" id="MobiDB-lite"/>
    </source>
</evidence>
<evidence type="ECO:0000259" key="2">
    <source>
        <dbReference type="Pfam" id="PF13467"/>
    </source>
</evidence>
<dbReference type="EMBL" id="AVFL01000027">
    <property type="protein sequence ID" value="EWY37367.1"/>
    <property type="molecule type" value="Genomic_DNA"/>
</dbReference>
<gene>
    <name evidence="3" type="ORF">N825_11845</name>
</gene>
<protein>
    <recommendedName>
        <fullName evidence="2">Ribbon-helix-helix domain-containing protein</fullName>
    </recommendedName>
</protein>
<dbReference type="Proteomes" id="UP000019486">
    <property type="component" value="Unassembled WGS sequence"/>
</dbReference>
<name>W9GY44_9PROT</name>
<proteinExistence type="predicted"/>
<organism evidence="3 4">
    <name type="scientific">Skermanella stibiiresistens SB22</name>
    <dbReference type="NCBI Taxonomy" id="1385369"/>
    <lineage>
        <taxon>Bacteria</taxon>
        <taxon>Pseudomonadati</taxon>
        <taxon>Pseudomonadota</taxon>
        <taxon>Alphaproteobacteria</taxon>
        <taxon>Rhodospirillales</taxon>
        <taxon>Azospirillaceae</taxon>
        <taxon>Skermanella</taxon>
    </lineage>
</organism>
<comment type="caution">
    <text evidence="3">The sequence shown here is derived from an EMBL/GenBank/DDBJ whole genome shotgun (WGS) entry which is preliminary data.</text>
</comment>
<feature type="region of interest" description="Disordered" evidence="1">
    <location>
        <begin position="73"/>
        <end position="103"/>
    </location>
</feature>
<accession>W9GY44</accession>
<feature type="domain" description="Ribbon-helix-helix" evidence="2">
    <location>
        <begin position="2"/>
        <end position="65"/>
    </location>
</feature>
<feature type="compositionally biased region" description="Pro residues" evidence="1">
    <location>
        <begin position="94"/>
        <end position="103"/>
    </location>
</feature>
<keyword evidence="4" id="KW-1185">Reference proteome</keyword>
<evidence type="ECO:0000313" key="3">
    <source>
        <dbReference type="EMBL" id="EWY37367.1"/>
    </source>
</evidence>
<dbReference type="STRING" id="1385369.N825_11845"/>